<dbReference type="EMBL" id="KK852781">
    <property type="protein sequence ID" value="KDR16643.1"/>
    <property type="molecule type" value="Genomic_DNA"/>
</dbReference>
<reference evidence="2 3" key="1">
    <citation type="journal article" date="2014" name="Nat. Commun.">
        <title>Molecular traces of alternative social organization in a termite genome.</title>
        <authorList>
            <person name="Terrapon N."/>
            <person name="Li C."/>
            <person name="Robertson H.M."/>
            <person name="Ji L."/>
            <person name="Meng X."/>
            <person name="Booth W."/>
            <person name="Chen Z."/>
            <person name="Childers C.P."/>
            <person name="Glastad K.M."/>
            <person name="Gokhale K."/>
            <person name="Gowin J."/>
            <person name="Gronenberg W."/>
            <person name="Hermansen R.A."/>
            <person name="Hu H."/>
            <person name="Hunt B.G."/>
            <person name="Huylmans A.K."/>
            <person name="Khalil S.M."/>
            <person name="Mitchell R.D."/>
            <person name="Munoz-Torres M.C."/>
            <person name="Mustard J.A."/>
            <person name="Pan H."/>
            <person name="Reese J.T."/>
            <person name="Scharf M.E."/>
            <person name="Sun F."/>
            <person name="Vogel H."/>
            <person name="Xiao J."/>
            <person name="Yang W."/>
            <person name="Yang Z."/>
            <person name="Yang Z."/>
            <person name="Zhou J."/>
            <person name="Zhu J."/>
            <person name="Brent C.S."/>
            <person name="Elsik C.G."/>
            <person name="Goodisman M.A."/>
            <person name="Liberles D.A."/>
            <person name="Roe R.M."/>
            <person name="Vargo E.L."/>
            <person name="Vilcinskas A."/>
            <person name="Wang J."/>
            <person name="Bornberg-Bauer E."/>
            <person name="Korb J."/>
            <person name="Zhang G."/>
            <person name="Liebig J."/>
        </authorList>
    </citation>
    <scope>NUCLEOTIDE SEQUENCE [LARGE SCALE GENOMIC DNA]</scope>
    <source>
        <tissue evidence="2">Whole organism</tissue>
    </source>
</reference>
<dbReference type="InterPro" id="IPR000618">
    <property type="entry name" value="Insect_cuticle"/>
</dbReference>
<name>A0A067RCZ0_ZOONE</name>
<dbReference type="OrthoDB" id="8188035at2759"/>
<protein>
    <submittedName>
        <fullName evidence="2">Cuticle protein 6</fullName>
    </submittedName>
</protein>
<keyword evidence="1" id="KW-0193">Cuticle</keyword>
<dbReference type="PANTHER" id="PTHR10380">
    <property type="entry name" value="CUTICLE PROTEIN"/>
    <property type="match status" value="1"/>
</dbReference>
<dbReference type="Pfam" id="PF00379">
    <property type="entry name" value="Chitin_bind_4"/>
    <property type="match status" value="2"/>
</dbReference>
<evidence type="ECO:0000313" key="2">
    <source>
        <dbReference type="EMBL" id="KDR16643.1"/>
    </source>
</evidence>
<gene>
    <name evidence="2" type="ORF">L798_09503</name>
</gene>
<evidence type="ECO:0000313" key="3">
    <source>
        <dbReference type="Proteomes" id="UP000027135"/>
    </source>
</evidence>
<sequence>MQPRRPGRTSLRYIRDEGEVLRNSVASPSEDSTMSPLIVLCCIALATAKPSGFHSAFYSVPSYVVASPLSVSSQYHTQDPLGQYSYGYSAGSSAKAESKTLDGVIRGGYSYLDGNGVVQSANYVADDAHGFQIAATNVAVDTPEVAAAKAAHAAAYNEAAYASAAAPDADESIIVSAPVVSSYVASPPALSVVKEVPSKAFSYATLAISPAVSHVAAAPAVTSNAVSVVKDVSSNGFSYSTVSASPSISVVSAPAAVSYSVAAEKFPVVPVVNVRTVVAPATAYASTSHQYHTQDALGQYSYGYSGGPSSKVETKTLDGVTRGGYSYVDGNGIVQSARYVADDINGFRIAATNIPVGPESTVVSNVVVPPVAFDHQVVADTPEVVAARAAHFAAHAAVKYRDHYVY</sequence>
<dbReference type="GO" id="GO:0008010">
    <property type="term" value="F:structural constituent of chitin-based larval cuticle"/>
    <property type="evidence" value="ECO:0007669"/>
    <property type="project" value="TreeGrafter"/>
</dbReference>
<accession>A0A067RCZ0</accession>
<dbReference type="InParanoid" id="A0A067RCZ0"/>
<evidence type="ECO:0000256" key="1">
    <source>
        <dbReference type="PROSITE-ProRule" id="PRU00497"/>
    </source>
</evidence>
<proteinExistence type="predicted"/>
<dbReference type="AlphaFoldDB" id="A0A067RCZ0"/>
<dbReference type="Proteomes" id="UP000027135">
    <property type="component" value="Unassembled WGS sequence"/>
</dbReference>
<organism evidence="2 3">
    <name type="scientific">Zootermopsis nevadensis</name>
    <name type="common">Dampwood termite</name>
    <dbReference type="NCBI Taxonomy" id="136037"/>
    <lineage>
        <taxon>Eukaryota</taxon>
        <taxon>Metazoa</taxon>
        <taxon>Ecdysozoa</taxon>
        <taxon>Arthropoda</taxon>
        <taxon>Hexapoda</taxon>
        <taxon>Insecta</taxon>
        <taxon>Pterygota</taxon>
        <taxon>Neoptera</taxon>
        <taxon>Polyneoptera</taxon>
        <taxon>Dictyoptera</taxon>
        <taxon>Blattodea</taxon>
        <taxon>Blattoidea</taxon>
        <taxon>Termitoidae</taxon>
        <taxon>Termopsidae</taxon>
        <taxon>Zootermopsis</taxon>
    </lineage>
</organism>
<dbReference type="eggNOG" id="ENOG502S2TA">
    <property type="taxonomic scope" value="Eukaryota"/>
</dbReference>
<dbReference type="STRING" id="136037.A0A067RCZ0"/>
<keyword evidence="3" id="KW-1185">Reference proteome</keyword>
<dbReference type="InterPro" id="IPR050468">
    <property type="entry name" value="Cuticle_Struct_Prot"/>
</dbReference>
<dbReference type="OMA" id="TGPHHAK"/>
<dbReference type="PANTHER" id="PTHR10380:SF196">
    <property type="entry name" value="CUTICULAR PROTEIN 72EA"/>
    <property type="match status" value="1"/>
</dbReference>
<dbReference type="PROSITE" id="PS51155">
    <property type="entry name" value="CHIT_BIND_RR_2"/>
    <property type="match status" value="2"/>
</dbReference>
<dbReference type="GO" id="GO:0062129">
    <property type="term" value="C:chitin-based extracellular matrix"/>
    <property type="evidence" value="ECO:0007669"/>
    <property type="project" value="TreeGrafter"/>
</dbReference>